<accession>A0AA94EZA6</accession>
<keyword evidence="5 6" id="KW-0472">Membrane</keyword>
<feature type="transmembrane region" description="Helical" evidence="6">
    <location>
        <begin position="59"/>
        <end position="79"/>
    </location>
</feature>
<feature type="transmembrane region" description="Helical" evidence="6">
    <location>
        <begin position="33"/>
        <end position="52"/>
    </location>
</feature>
<sequence>MEKHLIKTYSLLLILTLLTSFLQTTDIHHIIKISLTMLLFLIKLVVVAFEFMELKKANIAWKFILISFLFLIIIIILFINI</sequence>
<evidence type="ECO:0000313" key="7">
    <source>
        <dbReference type="EMBL" id="RVU87750.1"/>
    </source>
</evidence>
<evidence type="ECO:0000256" key="2">
    <source>
        <dbReference type="ARBA" id="ARBA00022475"/>
    </source>
</evidence>
<gene>
    <name evidence="7" type="ORF">EJB19_05860</name>
</gene>
<keyword evidence="4 6" id="KW-1133">Transmembrane helix</keyword>
<dbReference type="GO" id="GO:0005886">
    <property type="term" value="C:plasma membrane"/>
    <property type="evidence" value="ECO:0007669"/>
    <property type="project" value="UniProtKB-SubCell"/>
</dbReference>
<name>A0AA94EZA6_9FLAO</name>
<evidence type="ECO:0008006" key="8">
    <source>
        <dbReference type="Google" id="ProtNLM"/>
    </source>
</evidence>
<dbReference type="InterPro" id="IPR005171">
    <property type="entry name" value="Cyt_c_oxidase_su4_prok"/>
</dbReference>
<organism evidence="7">
    <name type="scientific">Flavobacterium columnare</name>
    <dbReference type="NCBI Taxonomy" id="996"/>
    <lineage>
        <taxon>Bacteria</taxon>
        <taxon>Pseudomonadati</taxon>
        <taxon>Bacteroidota</taxon>
        <taxon>Flavobacteriia</taxon>
        <taxon>Flavobacteriales</taxon>
        <taxon>Flavobacteriaceae</taxon>
        <taxon>Flavobacterium</taxon>
    </lineage>
</organism>
<protein>
    <recommendedName>
        <fullName evidence="8">Cytochrome C oxidase subunit IV</fullName>
    </recommendedName>
</protein>
<proteinExistence type="predicted"/>
<evidence type="ECO:0000256" key="6">
    <source>
        <dbReference type="SAM" id="Phobius"/>
    </source>
</evidence>
<comment type="subcellular location">
    <subcellularLocation>
        <location evidence="1">Cell membrane</location>
        <topology evidence="1">Multi-pass membrane protein</topology>
    </subcellularLocation>
</comment>
<dbReference type="Pfam" id="PF03626">
    <property type="entry name" value="COX4_pro"/>
    <property type="match status" value="1"/>
</dbReference>
<evidence type="ECO:0000256" key="3">
    <source>
        <dbReference type="ARBA" id="ARBA00022692"/>
    </source>
</evidence>
<keyword evidence="3 6" id="KW-0812">Transmembrane</keyword>
<keyword evidence="2" id="KW-1003">Cell membrane</keyword>
<evidence type="ECO:0000256" key="5">
    <source>
        <dbReference type="ARBA" id="ARBA00023136"/>
    </source>
</evidence>
<dbReference type="RefSeq" id="WP_127821916.1">
    <property type="nucleotide sequence ID" value="NZ_RWGX02000016.1"/>
</dbReference>
<reference evidence="7" key="1">
    <citation type="submission" date="2018-12" db="EMBL/GenBank/DDBJ databases">
        <title>Draft genome sequence of Flaovobacterium columnare BGFS27 isolated from channel catfish in Alabama.</title>
        <authorList>
            <person name="Cai W."/>
            <person name="Arias C."/>
        </authorList>
    </citation>
    <scope>NUCLEOTIDE SEQUENCE [LARGE SCALE GENOMIC DNA]</scope>
    <source>
        <strain evidence="7">BGFS27</strain>
    </source>
</reference>
<comment type="caution">
    <text evidence="7">The sequence shown here is derived from an EMBL/GenBank/DDBJ whole genome shotgun (WGS) entry which is preliminary data.</text>
</comment>
<dbReference type="EMBL" id="RWGX01000004">
    <property type="protein sequence ID" value="RVU87750.1"/>
    <property type="molecule type" value="Genomic_DNA"/>
</dbReference>
<evidence type="ECO:0000256" key="1">
    <source>
        <dbReference type="ARBA" id="ARBA00004651"/>
    </source>
</evidence>
<evidence type="ECO:0000256" key="4">
    <source>
        <dbReference type="ARBA" id="ARBA00022989"/>
    </source>
</evidence>
<dbReference type="AlphaFoldDB" id="A0AA94EZA6"/>